<keyword evidence="3 6" id="KW-0460">Magnesium</keyword>
<dbReference type="InterPro" id="IPR018110">
    <property type="entry name" value="Mandel_Rmase/mucon_lact_enz_CS"/>
</dbReference>
<feature type="active site" description="Proton acceptor; specific for (S)-substrate epimerization" evidence="5">
    <location>
        <position position="243"/>
    </location>
</feature>
<comment type="caution">
    <text evidence="9">The sequence shown here is derived from an EMBL/GenBank/DDBJ whole genome shotgun (WGS) entry which is preliminary data.</text>
</comment>
<dbReference type="Pfam" id="PF02746">
    <property type="entry name" value="MR_MLE_N"/>
    <property type="match status" value="1"/>
</dbReference>
<dbReference type="SFLD" id="SFLDS00001">
    <property type="entry name" value="Enolase"/>
    <property type="match status" value="1"/>
</dbReference>
<dbReference type="InterPro" id="IPR013342">
    <property type="entry name" value="Mandelate_racemase_C"/>
</dbReference>
<dbReference type="InterPro" id="IPR029065">
    <property type="entry name" value="Enolase_C-like"/>
</dbReference>
<feature type="binding site" evidence="6">
    <location>
        <position position="221"/>
    </location>
    <ligand>
        <name>Mg(2+)</name>
        <dbReference type="ChEBI" id="CHEBI:18420"/>
    </ligand>
</feature>
<evidence type="ECO:0000256" key="5">
    <source>
        <dbReference type="PIRSR" id="PIRSR634603-1"/>
    </source>
</evidence>
<dbReference type="RefSeq" id="WP_139942252.1">
    <property type="nucleotide sequence ID" value="NZ_JBHSYP010000005.1"/>
</dbReference>
<dbReference type="GO" id="GO:0006518">
    <property type="term" value="P:peptide metabolic process"/>
    <property type="evidence" value="ECO:0007669"/>
    <property type="project" value="UniProtKB-ARBA"/>
</dbReference>
<dbReference type="EMBL" id="VFIY01000018">
    <property type="protein sequence ID" value="TPD57936.1"/>
    <property type="molecule type" value="Genomic_DNA"/>
</dbReference>
<proteinExistence type="inferred from homology"/>
<dbReference type="SFLD" id="SFLDG00180">
    <property type="entry name" value="muconate_cycloisomerase"/>
    <property type="match status" value="1"/>
</dbReference>
<organism evidence="9 10">
    <name type="scientific">Emcibacter nanhaiensis</name>
    <dbReference type="NCBI Taxonomy" id="1505037"/>
    <lineage>
        <taxon>Bacteria</taxon>
        <taxon>Pseudomonadati</taxon>
        <taxon>Pseudomonadota</taxon>
        <taxon>Alphaproteobacteria</taxon>
        <taxon>Emcibacterales</taxon>
        <taxon>Emcibacteraceae</taxon>
        <taxon>Emcibacter</taxon>
    </lineage>
</organism>
<dbReference type="Gene3D" id="3.20.20.120">
    <property type="entry name" value="Enolase-like C-terminal domain"/>
    <property type="match status" value="1"/>
</dbReference>
<dbReference type="GO" id="GO:0009063">
    <property type="term" value="P:amino acid catabolic process"/>
    <property type="evidence" value="ECO:0007669"/>
    <property type="project" value="InterPro"/>
</dbReference>
<feature type="active site" description="Proton acceptor; specific for (R)-substrate epimerization" evidence="5">
    <location>
        <position position="147"/>
    </location>
</feature>
<dbReference type="GO" id="GO:0016855">
    <property type="term" value="F:racemase and epimerase activity, acting on amino acids and derivatives"/>
    <property type="evidence" value="ECO:0007669"/>
    <property type="project" value="UniProtKB-UniRule"/>
</dbReference>
<dbReference type="SMART" id="SM00922">
    <property type="entry name" value="MR_MLE"/>
    <property type="match status" value="1"/>
</dbReference>
<dbReference type="OrthoDB" id="9782675at2"/>
<dbReference type="InterPro" id="IPR036849">
    <property type="entry name" value="Enolase-like_C_sf"/>
</dbReference>
<protein>
    <recommendedName>
        <fullName evidence="7">Dipeptide epimerase</fullName>
        <ecNumber evidence="7">5.1.1.-</ecNumber>
    </recommendedName>
</protein>
<dbReference type="AlphaFoldDB" id="A0A501PDA0"/>
<comment type="cofactor">
    <cofactor evidence="6 7">
        <name>Mg(2+)</name>
        <dbReference type="ChEBI" id="CHEBI:18420"/>
    </cofactor>
    <text evidence="6 7">Binds 1 Mg(2+) ion per subunit.</text>
</comment>
<evidence type="ECO:0000256" key="6">
    <source>
        <dbReference type="PIRSR" id="PIRSR634603-3"/>
    </source>
</evidence>
<dbReference type="Gene3D" id="3.30.390.10">
    <property type="entry name" value="Enolase-like, N-terminal domain"/>
    <property type="match status" value="1"/>
</dbReference>
<evidence type="ECO:0000313" key="9">
    <source>
        <dbReference type="EMBL" id="TPD57936.1"/>
    </source>
</evidence>
<keyword evidence="4 7" id="KW-0413">Isomerase</keyword>
<dbReference type="Proteomes" id="UP000319148">
    <property type="component" value="Unassembled WGS sequence"/>
</dbReference>
<dbReference type="PANTHER" id="PTHR48073:SF2">
    <property type="entry name" value="O-SUCCINYLBENZOATE SYNTHASE"/>
    <property type="match status" value="1"/>
</dbReference>
<dbReference type="PROSITE" id="PS00908">
    <property type="entry name" value="MR_MLE_1"/>
    <property type="match status" value="1"/>
</dbReference>
<evidence type="ECO:0000256" key="1">
    <source>
        <dbReference type="ARBA" id="ARBA00008031"/>
    </source>
</evidence>
<evidence type="ECO:0000256" key="4">
    <source>
        <dbReference type="ARBA" id="ARBA00023235"/>
    </source>
</evidence>
<evidence type="ECO:0000256" key="7">
    <source>
        <dbReference type="RuleBase" id="RU366006"/>
    </source>
</evidence>
<dbReference type="Pfam" id="PF13378">
    <property type="entry name" value="MR_MLE_C"/>
    <property type="match status" value="1"/>
</dbReference>
<feature type="domain" description="Mandelate racemase/muconate lactonizing enzyme C-terminal" evidence="8">
    <location>
        <begin position="128"/>
        <end position="219"/>
    </location>
</feature>
<dbReference type="SUPFAM" id="SSF51604">
    <property type="entry name" value="Enolase C-terminal domain-like"/>
    <property type="match status" value="1"/>
</dbReference>
<dbReference type="EC" id="5.1.1.-" evidence="7"/>
<dbReference type="GO" id="GO:0000287">
    <property type="term" value="F:magnesium ion binding"/>
    <property type="evidence" value="ECO:0007669"/>
    <property type="project" value="UniProtKB-ARBA"/>
</dbReference>
<dbReference type="PANTHER" id="PTHR48073">
    <property type="entry name" value="O-SUCCINYLBENZOATE SYNTHASE-RELATED"/>
    <property type="match status" value="1"/>
</dbReference>
<dbReference type="InterPro" id="IPR013341">
    <property type="entry name" value="Mandelate_racemase_N_dom"/>
</dbReference>
<reference evidence="10" key="1">
    <citation type="submission" date="2019-06" db="EMBL/GenBank/DDBJ databases">
        <title>The complete genome of Emcibacter congregatus ZYLT.</title>
        <authorList>
            <person name="Zhao Z."/>
        </authorList>
    </citation>
    <scope>NUCLEOTIDE SEQUENCE [LARGE SCALE GENOMIC DNA]</scope>
    <source>
        <strain evidence="10">MCCC 1A06723</strain>
    </source>
</reference>
<dbReference type="CDD" id="cd03319">
    <property type="entry name" value="L-Ala-DL-Glu_epimerase"/>
    <property type="match status" value="1"/>
</dbReference>
<feature type="binding site" evidence="6">
    <location>
        <position position="172"/>
    </location>
    <ligand>
        <name>Mg(2+)</name>
        <dbReference type="ChEBI" id="CHEBI:18420"/>
    </ligand>
</feature>
<dbReference type="InterPro" id="IPR034603">
    <property type="entry name" value="Dipeptide_epimerase"/>
</dbReference>
<evidence type="ECO:0000256" key="2">
    <source>
        <dbReference type="ARBA" id="ARBA00022723"/>
    </source>
</evidence>
<keyword evidence="10" id="KW-1185">Reference proteome</keyword>
<accession>A0A501PDA0</accession>
<dbReference type="InterPro" id="IPR029017">
    <property type="entry name" value="Enolase-like_N"/>
</dbReference>
<evidence type="ECO:0000259" key="8">
    <source>
        <dbReference type="SMART" id="SM00922"/>
    </source>
</evidence>
<comment type="similarity">
    <text evidence="1 7">Belongs to the mandelate racemase/muconate lactonizing enzyme family.</text>
</comment>
<evidence type="ECO:0000313" key="10">
    <source>
        <dbReference type="Proteomes" id="UP000319148"/>
    </source>
</evidence>
<sequence>MKLNIEKISFPLKMPLVITGYVFTAADTVRVTLEDNGVTAWGEGMGVYYTNDLTDGIVSQLEAIAGRIEAGLTRAELQELLPPGGARNALDCALWDLDAKKSGKSIWQLLGMTPKALTTVCTIGIDTPGKMAEAAKNLAAYPHLKIKLSGDDPIGKLEAIRAARPDAALIIDVNQGWTFDELKEYIPQAERLGVDMIEQPLKRGGDAELEGFTSVVPLGADESCLSLEEYETAKRRYDAINIKLDKCGGLTEGLEIVRRAQQDGKGLMIGNMVGTSLSMAPSYVIGQFCRFVDIDGPLFLKHDVENALNYGDGGVVDIPDAALWG</sequence>
<keyword evidence="2 6" id="KW-0479">Metal-binding</keyword>
<feature type="binding site" evidence="6">
    <location>
        <position position="198"/>
    </location>
    <ligand>
        <name>Mg(2+)</name>
        <dbReference type="ChEBI" id="CHEBI:18420"/>
    </ligand>
</feature>
<dbReference type="SUPFAM" id="SSF54826">
    <property type="entry name" value="Enolase N-terminal domain-like"/>
    <property type="match status" value="1"/>
</dbReference>
<name>A0A501PDA0_9PROT</name>
<evidence type="ECO:0000256" key="3">
    <source>
        <dbReference type="ARBA" id="ARBA00022842"/>
    </source>
</evidence>
<gene>
    <name evidence="9" type="ORF">FIV46_17740</name>
</gene>